<evidence type="ECO:0000256" key="4">
    <source>
        <dbReference type="ARBA" id="ARBA00022679"/>
    </source>
</evidence>
<dbReference type="AlphaFoldDB" id="A0A6V8LMW0"/>
<comment type="pathway">
    <text evidence="1 13">Carbohydrate degradation; glycolysis; pyruvate from D-glyceraldehyde 3-phosphate: step 5/5.</text>
</comment>
<keyword evidence="11 16" id="KW-0670">Pyruvate</keyword>
<dbReference type="EC" id="2.7.1.40" evidence="3 12"/>
<evidence type="ECO:0000256" key="11">
    <source>
        <dbReference type="ARBA" id="ARBA00023317"/>
    </source>
</evidence>
<keyword evidence="9 13" id="KW-0460">Magnesium</keyword>
<dbReference type="UniPathway" id="UPA00109">
    <property type="reaction ID" value="UER00188"/>
</dbReference>
<evidence type="ECO:0000313" key="17">
    <source>
        <dbReference type="Proteomes" id="UP000494245"/>
    </source>
</evidence>
<dbReference type="InterPro" id="IPR015806">
    <property type="entry name" value="Pyrv_Knase_insert_dom_sf"/>
</dbReference>
<dbReference type="NCBIfam" id="NF004491">
    <property type="entry name" value="PRK05826.1"/>
    <property type="match status" value="1"/>
</dbReference>
<dbReference type="RefSeq" id="WP_173083611.1">
    <property type="nucleotide sequence ID" value="NZ_BLTE01000007.1"/>
</dbReference>
<dbReference type="EMBL" id="BLTE01000007">
    <property type="protein sequence ID" value="GFK93993.1"/>
    <property type="molecule type" value="Genomic_DNA"/>
</dbReference>
<keyword evidence="4 13" id="KW-0808">Transferase</keyword>
<accession>A0A6V8LMW0</accession>
<dbReference type="InterPro" id="IPR015795">
    <property type="entry name" value="Pyrv_Knase_C"/>
</dbReference>
<dbReference type="SUPFAM" id="SSF50800">
    <property type="entry name" value="PK beta-barrel domain-like"/>
    <property type="match status" value="1"/>
</dbReference>
<dbReference type="Proteomes" id="UP000494245">
    <property type="component" value="Unassembled WGS sequence"/>
</dbReference>
<dbReference type="GO" id="GO:0030955">
    <property type="term" value="F:potassium ion binding"/>
    <property type="evidence" value="ECO:0007669"/>
    <property type="project" value="UniProtKB-UniRule"/>
</dbReference>
<keyword evidence="10 13" id="KW-0324">Glycolysis</keyword>
<evidence type="ECO:0000256" key="6">
    <source>
        <dbReference type="ARBA" id="ARBA00022741"/>
    </source>
</evidence>
<comment type="caution">
    <text evidence="16">The sequence shown here is derived from an EMBL/GenBank/DDBJ whole genome shotgun (WGS) entry which is preliminary data.</text>
</comment>
<dbReference type="InterPro" id="IPR015793">
    <property type="entry name" value="Pyrv_Knase_brl"/>
</dbReference>
<evidence type="ECO:0000256" key="13">
    <source>
        <dbReference type="RuleBase" id="RU000504"/>
    </source>
</evidence>
<keyword evidence="7 13" id="KW-0418">Kinase</keyword>
<evidence type="ECO:0000256" key="7">
    <source>
        <dbReference type="ARBA" id="ARBA00022777"/>
    </source>
</evidence>
<comment type="catalytic activity">
    <reaction evidence="13">
        <text>pyruvate + ATP = phosphoenolpyruvate + ADP + H(+)</text>
        <dbReference type="Rhea" id="RHEA:18157"/>
        <dbReference type="ChEBI" id="CHEBI:15361"/>
        <dbReference type="ChEBI" id="CHEBI:15378"/>
        <dbReference type="ChEBI" id="CHEBI:30616"/>
        <dbReference type="ChEBI" id="CHEBI:58702"/>
        <dbReference type="ChEBI" id="CHEBI:456216"/>
        <dbReference type="EC" id="2.7.1.40"/>
    </reaction>
</comment>
<evidence type="ECO:0000259" key="14">
    <source>
        <dbReference type="Pfam" id="PF00224"/>
    </source>
</evidence>
<feature type="domain" description="Pyruvate kinase barrel" evidence="14">
    <location>
        <begin position="2"/>
        <end position="326"/>
    </location>
</feature>
<evidence type="ECO:0000259" key="15">
    <source>
        <dbReference type="Pfam" id="PF02887"/>
    </source>
</evidence>
<protein>
    <recommendedName>
        <fullName evidence="3 12">Pyruvate kinase</fullName>
        <ecNumber evidence="3 12">2.7.1.40</ecNumber>
    </recommendedName>
</protein>
<dbReference type="SUPFAM" id="SSF52935">
    <property type="entry name" value="PK C-terminal domain-like"/>
    <property type="match status" value="1"/>
</dbReference>
<reference evidence="16 17" key="2">
    <citation type="submission" date="2020-05" db="EMBL/GenBank/DDBJ databases">
        <title>Draft genome sequence of Desulfovibrio sp. strainFSS-1.</title>
        <authorList>
            <person name="Shimoshige H."/>
            <person name="Kobayashi H."/>
            <person name="Maekawa T."/>
        </authorList>
    </citation>
    <scope>NUCLEOTIDE SEQUENCE [LARGE SCALE GENOMIC DNA]</scope>
    <source>
        <strain evidence="16 17">SIID29052-01</strain>
    </source>
</reference>
<organism evidence="16 17">
    <name type="scientific">Fundidesulfovibrio magnetotacticus</name>
    <dbReference type="NCBI Taxonomy" id="2730080"/>
    <lineage>
        <taxon>Bacteria</taxon>
        <taxon>Pseudomonadati</taxon>
        <taxon>Thermodesulfobacteriota</taxon>
        <taxon>Desulfovibrionia</taxon>
        <taxon>Desulfovibrionales</taxon>
        <taxon>Desulfovibrionaceae</taxon>
        <taxon>Fundidesulfovibrio</taxon>
    </lineage>
</organism>
<dbReference type="NCBIfam" id="TIGR01064">
    <property type="entry name" value="pyruv_kin"/>
    <property type="match status" value="1"/>
</dbReference>
<dbReference type="GO" id="GO:0005524">
    <property type="term" value="F:ATP binding"/>
    <property type="evidence" value="ECO:0007669"/>
    <property type="project" value="UniProtKB-KW"/>
</dbReference>
<dbReference type="SUPFAM" id="SSF51621">
    <property type="entry name" value="Phosphoenolpyruvate/pyruvate domain"/>
    <property type="match status" value="1"/>
</dbReference>
<dbReference type="InterPro" id="IPR036918">
    <property type="entry name" value="Pyrv_Knase_C_sf"/>
</dbReference>
<sequence>MTTKIIATLGPASLSRERIKALALAGARIFRLNFSHSVAADFEPVVRIIRDVESELGKPLTALGDLCGPKTRIGEIKNAPRQVGKGETLLLGLPEEDPGEDERAFVPLDVPGLLAGLQPGMPVNLSDGMLQFDVTRTLKQDRLYEMVAHNAGVLSSRKGIAFPGKHHALPALTAKDIKDLHEGLDIGLDAVAISFVQNAGDIRHIKDEIKRHDTWVPVVAKLERQNAVDNLEEILAVTDVVMVARGDLGTECPISELPIIQKRIIRACRHAQKPAIVATQMLLSMVKNPIPTRAESTDVANAILDGADCVMLSEETAVGDFPVEAVAYMREISDNAVKYYLERIQGPYAPKKEKNPAKYLAYSACILADNAESKALVSHSLAGTTARLISSRRPELPIYALTLDPRVIHHMNFVWGVQPRLVDKTDETHMKRAERFVAESPDFAPGDSVVITAGQPTPGQTTRFTNQIKLYHK</sequence>
<keyword evidence="6" id="KW-0547">Nucleotide-binding</keyword>
<proteinExistence type="inferred from homology"/>
<evidence type="ECO:0000256" key="5">
    <source>
        <dbReference type="ARBA" id="ARBA00022723"/>
    </source>
</evidence>
<dbReference type="InterPro" id="IPR001697">
    <property type="entry name" value="Pyr_Knase"/>
</dbReference>
<evidence type="ECO:0000256" key="2">
    <source>
        <dbReference type="ARBA" id="ARBA00008663"/>
    </source>
</evidence>
<dbReference type="Pfam" id="PF02887">
    <property type="entry name" value="PK_C"/>
    <property type="match status" value="1"/>
</dbReference>
<evidence type="ECO:0000256" key="8">
    <source>
        <dbReference type="ARBA" id="ARBA00022840"/>
    </source>
</evidence>
<dbReference type="InterPro" id="IPR040442">
    <property type="entry name" value="Pyrv_kinase-like_dom_sf"/>
</dbReference>
<dbReference type="Pfam" id="PF00224">
    <property type="entry name" value="PK"/>
    <property type="match status" value="1"/>
</dbReference>
<feature type="domain" description="Pyruvate kinase C-terminal" evidence="15">
    <location>
        <begin position="360"/>
        <end position="469"/>
    </location>
</feature>
<name>A0A6V8LMW0_9BACT</name>
<evidence type="ECO:0000256" key="3">
    <source>
        <dbReference type="ARBA" id="ARBA00012142"/>
    </source>
</evidence>
<dbReference type="Gene3D" id="3.40.1380.20">
    <property type="entry name" value="Pyruvate kinase, C-terminal domain"/>
    <property type="match status" value="1"/>
</dbReference>
<keyword evidence="8" id="KW-0067">ATP-binding</keyword>
<evidence type="ECO:0000256" key="10">
    <source>
        <dbReference type="ARBA" id="ARBA00023152"/>
    </source>
</evidence>
<reference evidence="16 17" key="1">
    <citation type="submission" date="2020-04" db="EMBL/GenBank/DDBJ databases">
        <authorList>
            <consortium name="Desulfovibrio sp. FSS-1 genome sequencing consortium"/>
            <person name="Shimoshige H."/>
            <person name="Kobayashi H."/>
            <person name="Maekawa T."/>
        </authorList>
    </citation>
    <scope>NUCLEOTIDE SEQUENCE [LARGE SCALE GENOMIC DNA]</scope>
    <source>
        <strain evidence="16 17">SIID29052-01</strain>
    </source>
</reference>
<dbReference type="Gene3D" id="3.20.20.60">
    <property type="entry name" value="Phosphoenolpyruvate-binding domains"/>
    <property type="match status" value="1"/>
</dbReference>
<evidence type="ECO:0000256" key="12">
    <source>
        <dbReference type="NCBIfam" id="TIGR01064"/>
    </source>
</evidence>
<evidence type="ECO:0000313" key="16">
    <source>
        <dbReference type="EMBL" id="GFK93993.1"/>
    </source>
</evidence>
<dbReference type="PANTHER" id="PTHR11817">
    <property type="entry name" value="PYRUVATE KINASE"/>
    <property type="match status" value="1"/>
</dbReference>
<dbReference type="GO" id="GO:0016301">
    <property type="term" value="F:kinase activity"/>
    <property type="evidence" value="ECO:0007669"/>
    <property type="project" value="UniProtKB-KW"/>
</dbReference>
<dbReference type="GO" id="GO:0000287">
    <property type="term" value="F:magnesium ion binding"/>
    <property type="evidence" value="ECO:0007669"/>
    <property type="project" value="UniProtKB-UniRule"/>
</dbReference>
<dbReference type="InterPro" id="IPR011037">
    <property type="entry name" value="Pyrv_Knase-like_insert_dom_sf"/>
</dbReference>
<comment type="similarity">
    <text evidence="2 13">Belongs to the pyruvate kinase family.</text>
</comment>
<keyword evidence="5" id="KW-0479">Metal-binding</keyword>
<keyword evidence="17" id="KW-1185">Reference proteome</keyword>
<dbReference type="InterPro" id="IPR015813">
    <property type="entry name" value="Pyrv/PenolPyrv_kinase-like_dom"/>
</dbReference>
<gene>
    <name evidence="16" type="primary">ttuE</name>
    <name evidence="16" type="ORF">NNJEOMEG_01831</name>
</gene>
<evidence type="ECO:0000256" key="9">
    <source>
        <dbReference type="ARBA" id="ARBA00022842"/>
    </source>
</evidence>
<evidence type="ECO:0000256" key="1">
    <source>
        <dbReference type="ARBA" id="ARBA00004997"/>
    </source>
</evidence>
<dbReference type="PRINTS" id="PR01050">
    <property type="entry name" value="PYRUVTKNASE"/>
</dbReference>
<dbReference type="GO" id="GO:0004743">
    <property type="term" value="F:pyruvate kinase activity"/>
    <property type="evidence" value="ECO:0007669"/>
    <property type="project" value="UniProtKB-UniRule"/>
</dbReference>
<dbReference type="Gene3D" id="2.40.33.10">
    <property type="entry name" value="PK beta-barrel domain-like"/>
    <property type="match status" value="1"/>
</dbReference>